<gene>
    <name evidence="2" type="ORF">C8A05DRAFT_17230</name>
</gene>
<comment type="caution">
    <text evidence="2">The sequence shown here is derived from an EMBL/GenBank/DDBJ whole genome shotgun (WGS) entry which is preliminary data.</text>
</comment>
<dbReference type="PROSITE" id="PS51257">
    <property type="entry name" value="PROKAR_LIPOPROTEIN"/>
    <property type="match status" value="1"/>
</dbReference>
<dbReference type="CDD" id="cd23703">
    <property type="entry name" value="mS26_PET12"/>
    <property type="match status" value="1"/>
</dbReference>
<reference evidence="2" key="2">
    <citation type="submission" date="2023-05" db="EMBL/GenBank/DDBJ databases">
        <authorList>
            <consortium name="Lawrence Berkeley National Laboratory"/>
            <person name="Steindorff A."/>
            <person name="Hensen N."/>
            <person name="Bonometti L."/>
            <person name="Westerberg I."/>
            <person name="Brannstrom I.O."/>
            <person name="Guillou S."/>
            <person name="Cros-Aarteil S."/>
            <person name="Calhoun S."/>
            <person name="Haridas S."/>
            <person name="Kuo A."/>
            <person name="Mondo S."/>
            <person name="Pangilinan J."/>
            <person name="Riley R."/>
            <person name="Labutti K."/>
            <person name="Andreopoulos B."/>
            <person name="Lipzen A."/>
            <person name="Chen C."/>
            <person name="Yanf M."/>
            <person name="Daum C."/>
            <person name="Ng V."/>
            <person name="Clum A."/>
            <person name="Ohm R."/>
            <person name="Martin F."/>
            <person name="Silar P."/>
            <person name="Natvig D."/>
            <person name="Lalanne C."/>
            <person name="Gautier V."/>
            <person name="Ament-Velasquez S.L."/>
            <person name="Kruys A."/>
            <person name="Hutchinson M.I."/>
            <person name="Powell A.J."/>
            <person name="Barry K."/>
            <person name="Miller A.N."/>
            <person name="Grigoriev I.V."/>
            <person name="Debuchy R."/>
            <person name="Gladieux P."/>
            <person name="Thoren M.H."/>
            <person name="Johannesson H."/>
        </authorList>
    </citation>
    <scope>NUCLEOTIDE SEQUENCE</scope>
    <source>
        <strain evidence="2">CBS 103.79</strain>
    </source>
</reference>
<dbReference type="InterPro" id="IPR058940">
    <property type="entry name" value="mS26_fungi"/>
</dbReference>
<evidence type="ECO:0000313" key="3">
    <source>
        <dbReference type="Proteomes" id="UP001303889"/>
    </source>
</evidence>
<dbReference type="Proteomes" id="UP001303889">
    <property type="component" value="Unassembled WGS sequence"/>
</dbReference>
<protein>
    <submittedName>
        <fullName evidence="2">Uncharacterized protein</fullName>
    </submittedName>
</protein>
<evidence type="ECO:0000313" key="2">
    <source>
        <dbReference type="EMBL" id="KAK3900457.1"/>
    </source>
</evidence>
<name>A0AAN6MGH5_9PEZI</name>
<evidence type="ECO:0000256" key="1">
    <source>
        <dbReference type="SAM" id="MobiDB-lite"/>
    </source>
</evidence>
<organism evidence="2 3">
    <name type="scientific">Staphylotrichum tortipilum</name>
    <dbReference type="NCBI Taxonomy" id="2831512"/>
    <lineage>
        <taxon>Eukaryota</taxon>
        <taxon>Fungi</taxon>
        <taxon>Dikarya</taxon>
        <taxon>Ascomycota</taxon>
        <taxon>Pezizomycotina</taxon>
        <taxon>Sordariomycetes</taxon>
        <taxon>Sordariomycetidae</taxon>
        <taxon>Sordariales</taxon>
        <taxon>Chaetomiaceae</taxon>
        <taxon>Staphylotrichum</taxon>
    </lineage>
</organism>
<feature type="region of interest" description="Disordered" evidence="1">
    <location>
        <begin position="287"/>
        <end position="320"/>
    </location>
</feature>
<keyword evidence="3" id="KW-1185">Reference proteome</keyword>
<dbReference type="AlphaFoldDB" id="A0AAN6MGH5"/>
<accession>A0AAN6MGH5</accession>
<dbReference type="EMBL" id="MU855669">
    <property type="protein sequence ID" value="KAK3900457.1"/>
    <property type="molecule type" value="Genomic_DNA"/>
</dbReference>
<proteinExistence type="predicted"/>
<reference evidence="2" key="1">
    <citation type="journal article" date="2023" name="Mol. Phylogenet. Evol.">
        <title>Genome-scale phylogeny and comparative genomics of the fungal order Sordariales.</title>
        <authorList>
            <person name="Hensen N."/>
            <person name="Bonometti L."/>
            <person name="Westerberg I."/>
            <person name="Brannstrom I.O."/>
            <person name="Guillou S."/>
            <person name="Cros-Aarteil S."/>
            <person name="Calhoun S."/>
            <person name="Haridas S."/>
            <person name="Kuo A."/>
            <person name="Mondo S."/>
            <person name="Pangilinan J."/>
            <person name="Riley R."/>
            <person name="LaButti K."/>
            <person name="Andreopoulos B."/>
            <person name="Lipzen A."/>
            <person name="Chen C."/>
            <person name="Yan M."/>
            <person name="Daum C."/>
            <person name="Ng V."/>
            <person name="Clum A."/>
            <person name="Steindorff A."/>
            <person name="Ohm R.A."/>
            <person name="Martin F."/>
            <person name="Silar P."/>
            <person name="Natvig D.O."/>
            <person name="Lalanne C."/>
            <person name="Gautier V."/>
            <person name="Ament-Velasquez S.L."/>
            <person name="Kruys A."/>
            <person name="Hutchinson M.I."/>
            <person name="Powell A.J."/>
            <person name="Barry K."/>
            <person name="Miller A.N."/>
            <person name="Grigoriev I.V."/>
            <person name="Debuchy R."/>
            <person name="Gladieux P."/>
            <person name="Hiltunen Thoren M."/>
            <person name="Johannesson H."/>
        </authorList>
    </citation>
    <scope>NUCLEOTIDE SEQUENCE</scope>
    <source>
        <strain evidence="2">CBS 103.79</strain>
    </source>
</reference>
<sequence>MVPSLARPSICGLQAALAACRISAPTAATSPALASLPRRRAFTTTPPAAEGFTVPPESPRFIALPDPPQASEPKLPPIKGHLPVPRDIFPRREGRRKVRPSYVAAATKMSQAELAGEAPRSEQEARRRVMAAARRKAFSVGIQGLYHRKTFREARLKARSDAVNRAHREAATAPEGLDDVLTRSTVRLAEKGSTRVILDPHRFERALASRERHAQEDAAKAEARRDALTQLYVAAEHFIVDEAELEARINQIFVEGYHGAGILRRSQSIWDQHGSPVSVHSLQQQMAASDSSVSSHARAPTMKTTERQKTVAEELTGGKL</sequence>